<keyword evidence="5" id="KW-1185">Reference proteome</keyword>
<gene>
    <name evidence="4" type="ORF">NZH93_08770</name>
</gene>
<evidence type="ECO:0000313" key="4">
    <source>
        <dbReference type="EMBL" id="MCS7476947.1"/>
    </source>
</evidence>
<dbReference type="SMART" id="SM00822">
    <property type="entry name" value="PKS_KR"/>
    <property type="match status" value="1"/>
</dbReference>
<dbReference type="PROSITE" id="PS00061">
    <property type="entry name" value="ADH_SHORT"/>
    <property type="match status" value="1"/>
</dbReference>
<dbReference type="Proteomes" id="UP001141259">
    <property type="component" value="Unassembled WGS sequence"/>
</dbReference>
<organism evidence="4 5">
    <name type="scientific">Umezawaea endophytica</name>
    <dbReference type="NCBI Taxonomy" id="1654476"/>
    <lineage>
        <taxon>Bacteria</taxon>
        <taxon>Bacillati</taxon>
        <taxon>Actinomycetota</taxon>
        <taxon>Actinomycetes</taxon>
        <taxon>Pseudonocardiales</taxon>
        <taxon>Pseudonocardiaceae</taxon>
        <taxon>Umezawaea</taxon>
    </lineage>
</organism>
<dbReference type="InterPro" id="IPR036291">
    <property type="entry name" value="NAD(P)-bd_dom_sf"/>
</dbReference>
<dbReference type="Gene3D" id="3.40.50.720">
    <property type="entry name" value="NAD(P)-binding Rossmann-like Domain"/>
    <property type="match status" value="1"/>
</dbReference>
<accession>A0A9X2VIY8</accession>
<dbReference type="PANTHER" id="PTHR42760:SF50">
    <property type="entry name" value="SHORT-CHAIN DEHYDROGENASE-RELATED"/>
    <property type="match status" value="1"/>
</dbReference>
<dbReference type="PRINTS" id="PR00081">
    <property type="entry name" value="GDHRDH"/>
</dbReference>
<proteinExistence type="inferred from homology"/>
<feature type="domain" description="Ketoreductase" evidence="3">
    <location>
        <begin position="17"/>
        <end position="201"/>
    </location>
</feature>
<name>A0A9X2VIY8_9PSEU</name>
<evidence type="ECO:0000256" key="1">
    <source>
        <dbReference type="ARBA" id="ARBA00006484"/>
    </source>
</evidence>
<dbReference type="Pfam" id="PF13561">
    <property type="entry name" value="adh_short_C2"/>
    <property type="match status" value="1"/>
</dbReference>
<dbReference type="SUPFAM" id="SSF51735">
    <property type="entry name" value="NAD(P)-binding Rossmann-fold domains"/>
    <property type="match status" value="1"/>
</dbReference>
<evidence type="ECO:0000313" key="5">
    <source>
        <dbReference type="Proteomes" id="UP001141259"/>
    </source>
</evidence>
<evidence type="ECO:0000259" key="3">
    <source>
        <dbReference type="SMART" id="SM00822"/>
    </source>
</evidence>
<sequence>MTSVDSRQAENLYLTGRTALITGGSRGIGAAVARRLAHHGGSVAITYSTSSTAADEVVADIVGRGGRALALQADNADPQQVRTAVARVVEEFGGLDVLVNNAGIGVFAATGQLDLDDFDRVVAVNVRGTFVTVQAALPHLGPGSRIITTGSVFADRNPFPEMAVYAMTKAALAGLSRGLARELAPRDITVNIVQPGAVDTETNPADGQASRTMLPATPVGRYGTAEEIAGLVAYLASPEAAFLTGATINADGGFST</sequence>
<dbReference type="GO" id="GO:0016616">
    <property type="term" value="F:oxidoreductase activity, acting on the CH-OH group of donors, NAD or NADP as acceptor"/>
    <property type="evidence" value="ECO:0007669"/>
    <property type="project" value="UniProtKB-ARBA"/>
</dbReference>
<dbReference type="InterPro" id="IPR020904">
    <property type="entry name" value="Sc_DH/Rdtase_CS"/>
</dbReference>
<dbReference type="InterPro" id="IPR002347">
    <property type="entry name" value="SDR_fam"/>
</dbReference>
<dbReference type="RefSeq" id="WP_259622460.1">
    <property type="nucleotide sequence ID" value="NZ_JANYMP010000003.1"/>
</dbReference>
<reference evidence="4" key="1">
    <citation type="submission" date="2022-08" db="EMBL/GenBank/DDBJ databases">
        <authorList>
            <person name="Tistechok S."/>
            <person name="Samborskyy M."/>
            <person name="Roman I."/>
        </authorList>
    </citation>
    <scope>NUCLEOTIDE SEQUENCE</scope>
    <source>
        <strain evidence="4">DSM 103496</strain>
    </source>
</reference>
<dbReference type="InterPro" id="IPR057326">
    <property type="entry name" value="KR_dom"/>
</dbReference>
<evidence type="ECO:0000256" key="2">
    <source>
        <dbReference type="ARBA" id="ARBA00023002"/>
    </source>
</evidence>
<dbReference type="EMBL" id="JANYMP010000003">
    <property type="protein sequence ID" value="MCS7476947.1"/>
    <property type="molecule type" value="Genomic_DNA"/>
</dbReference>
<dbReference type="AlphaFoldDB" id="A0A9X2VIY8"/>
<dbReference type="FunFam" id="3.40.50.720:FF:000084">
    <property type="entry name" value="Short-chain dehydrogenase reductase"/>
    <property type="match status" value="1"/>
</dbReference>
<keyword evidence="2" id="KW-0560">Oxidoreductase</keyword>
<comment type="similarity">
    <text evidence="1">Belongs to the short-chain dehydrogenases/reductases (SDR) family.</text>
</comment>
<protein>
    <submittedName>
        <fullName evidence="4">3-oxoacyl-ACP reductase FabG</fullName>
    </submittedName>
</protein>
<dbReference type="PANTHER" id="PTHR42760">
    <property type="entry name" value="SHORT-CHAIN DEHYDROGENASES/REDUCTASES FAMILY MEMBER"/>
    <property type="match status" value="1"/>
</dbReference>
<comment type="caution">
    <text evidence="4">The sequence shown here is derived from an EMBL/GenBank/DDBJ whole genome shotgun (WGS) entry which is preliminary data.</text>
</comment>
<dbReference type="PRINTS" id="PR00080">
    <property type="entry name" value="SDRFAMILY"/>
</dbReference>